<evidence type="ECO:0000259" key="11">
    <source>
        <dbReference type="SMART" id="SM00739"/>
    </source>
</evidence>
<dbReference type="GO" id="GO:0005739">
    <property type="term" value="C:mitochondrion"/>
    <property type="evidence" value="ECO:0007669"/>
    <property type="project" value="UniProtKB-SubCell"/>
</dbReference>
<dbReference type="GO" id="GO:0003735">
    <property type="term" value="F:structural constituent of ribosome"/>
    <property type="evidence" value="ECO:0007669"/>
    <property type="project" value="InterPro"/>
</dbReference>
<keyword evidence="3" id="KW-0809">Transit peptide</keyword>
<dbReference type="Pfam" id="PF00467">
    <property type="entry name" value="KOW"/>
    <property type="match status" value="1"/>
</dbReference>
<dbReference type="PANTHER" id="PTHR12903">
    <property type="entry name" value="MITOCHONDRIAL RIBOSOMAL PROTEIN L24"/>
    <property type="match status" value="1"/>
</dbReference>
<dbReference type="Ensembl" id="ENSSSCT00070055008.1">
    <property type="protein sequence ID" value="ENSSSCP00070046666.1"/>
    <property type="gene ID" value="ENSSSCG00070027431.1"/>
</dbReference>
<dbReference type="InterPro" id="IPR005825">
    <property type="entry name" value="Ribosomal_uL24_CS"/>
</dbReference>
<feature type="region of interest" description="Disordered" evidence="10">
    <location>
        <begin position="20"/>
        <end position="45"/>
    </location>
</feature>
<dbReference type="InterPro" id="IPR014722">
    <property type="entry name" value="Rib_uL2_dom2"/>
</dbReference>
<evidence type="ECO:0000256" key="2">
    <source>
        <dbReference type="ARBA" id="ARBA00010618"/>
    </source>
</evidence>
<evidence type="ECO:0000256" key="9">
    <source>
        <dbReference type="RuleBase" id="RU003477"/>
    </source>
</evidence>
<accession>A0A4X1VXN9</accession>
<proteinExistence type="inferred from homology"/>
<dbReference type="InterPro" id="IPR003256">
    <property type="entry name" value="Ribosomal_uL24"/>
</dbReference>
<dbReference type="Ensembl" id="ENSSSCT00070055005.1">
    <property type="protein sequence ID" value="ENSSSCP00070046663.1"/>
    <property type="gene ID" value="ENSSSCG00070027431.1"/>
</dbReference>
<gene>
    <name evidence="12" type="primary">MRPL24</name>
</gene>
<dbReference type="SMART" id="SM00739">
    <property type="entry name" value="KOW"/>
    <property type="match status" value="1"/>
</dbReference>
<evidence type="ECO:0000256" key="10">
    <source>
        <dbReference type="SAM" id="MobiDB-lite"/>
    </source>
</evidence>
<feature type="domain" description="KOW" evidence="11">
    <location>
        <begin position="55"/>
        <end position="82"/>
    </location>
</feature>
<dbReference type="GO" id="GO:1990904">
    <property type="term" value="C:ribonucleoprotein complex"/>
    <property type="evidence" value="ECO:0007669"/>
    <property type="project" value="UniProtKB-KW"/>
</dbReference>
<dbReference type="InterPro" id="IPR057264">
    <property type="entry name" value="Ribosomal_uL24_C"/>
</dbReference>
<dbReference type="GO" id="GO:0003723">
    <property type="term" value="F:RNA binding"/>
    <property type="evidence" value="ECO:0007669"/>
    <property type="project" value="InterPro"/>
</dbReference>
<dbReference type="Proteomes" id="UP000314985">
    <property type="component" value="Chromosome 4"/>
</dbReference>
<dbReference type="ExpressionAtlas" id="A0A4X1VXN9">
    <property type="expression patterns" value="baseline and differential"/>
</dbReference>
<keyword evidence="6 9" id="KW-0687">Ribonucleoprotein</keyword>
<dbReference type="SUPFAM" id="SSF50104">
    <property type="entry name" value="Translation proteins SH3-like domain"/>
    <property type="match status" value="1"/>
</dbReference>
<evidence type="ECO:0000256" key="4">
    <source>
        <dbReference type="ARBA" id="ARBA00022980"/>
    </source>
</evidence>
<dbReference type="PROSITE" id="PS01108">
    <property type="entry name" value="RIBOSOMAL_L24"/>
    <property type="match status" value="1"/>
</dbReference>
<dbReference type="InterPro" id="IPR008991">
    <property type="entry name" value="Translation_prot_SH3-like_sf"/>
</dbReference>
<evidence type="ECO:0000256" key="1">
    <source>
        <dbReference type="ARBA" id="ARBA00004173"/>
    </source>
</evidence>
<dbReference type="InterPro" id="IPR041988">
    <property type="entry name" value="Ribosomal_uL24_KOW"/>
</dbReference>
<comment type="subcellular location">
    <subcellularLocation>
        <location evidence="1">Mitochondrion</location>
    </subcellularLocation>
</comment>
<comment type="similarity">
    <text evidence="2 9">Belongs to the universal ribosomal protein uL24 family.</text>
</comment>
<dbReference type="Proteomes" id="UP000694726">
    <property type="component" value="Unplaced"/>
</dbReference>
<dbReference type="GO" id="GO:0006412">
    <property type="term" value="P:translation"/>
    <property type="evidence" value="ECO:0007669"/>
    <property type="project" value="InterPro"/>
</dbReference>
<evidence type="ECO:0000256" key="3">
    <source>
        <dbReference type="ARBA" id="ARBA00022946"/>
    </source>
</evidence>
<feature type="compositionally biased region" description="Acidic residues" evidence="10">
    <location>
        <begin position="234"/>
        <end position="243"/>
    </location>
</feature>
<reference evidence="12 13" key="1">
    <citation type="submission" date="2017-08" db="EMBL/GenBank/DDBJ databases">
        <title>USMARCv1.0.</title>
        <authorList>
            <person name="Hannum G.I."/>
            <person name="Koren S."/>
            <person name="Schroeder S.G."/>
            <person name="Chin S.C."/>
            <person name="Nonneman D.J."/>
            <person name="Becker S.A."/>
            <person name="Rosen B.D."/>
            <person name="Bickhart D.M."/>
            <person name="Putnam N.H."/>
            <person name="Green R.E."/>
            <person name="Tuggle C.K."/>
            <person name="Liu H."/>
            <person name="Rohrer G.A."/>
            <person name="Warr A."/>
            <person name="Hall R."/>
            <person name="Kim K."/>
            <person name="Hume D.A."/>
            <person name="Talbot R."/>
            <person name="Chow W."/>
            <person name="Howe K."/>
            <person name="Schwartz A.S."/>
            <person name="Watson M."/>
            <person name="Archibald A.L."/>
            <person name="Phillippy A.M."/>
            <person name="Smith T.P.L."/>
        </authorList>
    </citation>
    <scope>NUCLEOTIDE SEQUENCE [LARGE SCALE GENOMIC DNA]</scope>
</reference>
<organism evidence="12 13">
    <name type="scientific">Sus scrofa</name>
    <name type="common">Pig</name>
    <dbReference type="NCBI Taxonomy" id="9823"/>
    <lineage>
        <taxon>Eukaryota</taxon>
        <taxon>Metazoa</taxon>
        <taxon>Chordata</taxon>
        <taxon>Craniata</taxon>
        <taxon>Vertebrata</taxon>
        <taxon>Euteleostomi</taxon>
        <taxon>Mammalia</taxon>
        <taxon>Eutheria</taxon>
        <taxon>Laurasiatheria</taxon>
        <taxon>Artiodactyla</taxon>
        <taxon>Suina</taxon>
        <taxon>Suidae</taxon>
        <taxon>Sus</taxon>
    </lineage>
</organism>
<name>A0A4X1VXN9_PIG</name>
<dbReference type="FunFam" id="2.30.30.30:FF:000032">
    <property type="entry name" value="39S ribosomal protein L24, mitochondrial"/>
    <property type="match status" value="1"/>
</dbReference>
<evidence type="ECO:0000313" key="13">
    <source>
        <dbReference type="Proteomes" id="UP000314985"/>
    </source>
</evidence>
<dbReference type="Pfam" id="PF17136">
    <property type="entry name" value="ribosomal_L24"/>
    <property type="match status" value="1"/>
</dbReference>
<dbReference type="HAMAP" id="MF_01326_B">
    <property type="entry name" value="Ribosomal_uL24_B"/>
    <property type="match status" value="1"/>
</dbReference>
<dbReference type="NCBIfam" id="TIGR01079">
    <property type="entry name" value="rplX_bact"/>
    <property type="match status" value="1"/>
</dbReference>
<dbReference type="Proteomes" id="UP000694570">
    <property type="component" value="Unplaced"/>
</dbReference>
<evidence type="ECO:0000256" key="6">
    <source>
        <dbReference type="ARBA" id="ARBA00023274"/>
    </source>
</evidence>
<dbReference type="Gene3D" id="2.30.30.30">
    <property type="match status" value="1"/>
</dbReference>
<sequence>MRLSALLALASKVTLPPNYRYGMSRPGSLSDKRKNPPGTRRRRVPVEPISDEDWHLFCGDKVEILEGKDAGKQGKVVQVIRQRNWVVVEGLNTHYRYVGKTVDYRGTMIPSEAPLLHNQVKLVDPTDRKPTDVEWRFTEAGERVRVSTRSGRIIPKPEFPRADGIVPETWIGEAGREAGRWGLGGAGVRDVNKPFHPSSLLWLNRWPQRYLSGRCSRKNLCAPAKDTGGGGDGGDGDPGDSETQESLLVLSLGRATAPLFVLALKLGATSSSDANKEPWVLLCVQLLSSGRLASLTPMHLLPGLREGASVLML</sequence>
<evidence type="ECO:0000313" key="12">
    <source>
        <dbReference type="Ensembl" id="ENSSSCP00070046666.1"/>
    </source>
</evidence>
<dbReference type="InterPro" id="IPR005824">
    <property type="entry name" value="KOW"/>
</dbReference>
<dbReference type="GO" id="GO:0031090">
    <property type="term" value="C:organelle membrane"/>
    <property type="evidence" value="ECO:0007669"/>
    <property type="project" value="UniProtKB-ARBA"/>
</dbReference>
<protein>
    <recommendedName>
        <fullName evidence="7">Large ribosomal subunit protein uL24m</fullName>
    </recommendedName>
    <alternativeName>
        <fullName evidence="8">39S ribosomal protein L24, mitochondrial</fullName>
    </alternativeName>
</protein>
<keyword evidence="4 9" id="KW-0689">Ribosomal protein</keyword>
<dbReference type="CDD" id="cd06089">
    <property type="entry name" value="KOW_RPL26"/>
    <property type="match status" value="1"/>
</dbReference>
<keyword evidence="5" id="KW-0496">Mitochondrion</keyword>
<dbReference type="Ensembl" id="ENSSSCT00015071089.1">
    <property type="protein sequence ID" value="ENSSSCP00015028493.1"/>
    <property type="gene ID" value="ENSSSCG00015053368.1"/>
</dbReference>
<reference evidence="12" key="2">
    <citation type="submission" date="2025-05" db="UniProtKB">
        <authorList>
            <consortium name="Ensembl"/>
        </authorList>
    </citation>
    <scope>IDENTIFICATION</scope>
</reference>
<dbReference type="AlphaFoldDB" id="A0A4X1VXN9"/>
<dbReference type="GO" id="GO:0005840">
    <property type="term" value="C:ribosome"/>
    <property type="evidence" value="ECO:0007669"/>
    <property type="project" value="UniProtKB-KW"/>
</dbReference>
<feature type="region of interest" description="Disordered" evidence="10">
    <location>
        <begin position="221"/>
        <end position="243"/>
    </location>
</feature>
<evidence type="ECO:0000256" key="5">
    <source>
        <dbReference type="ARBA" id="ARBA00023128"/>
    </source>
</evidence>
<dbReference type="SMR" id="A0A4X1VXN9"/>
<evidence type="ECO:0000256" key="7">
    <source>
        <dbReference type="ARBA" id="ARBA00035283"/>
    </source>
</evidence>
<dbReference type="Ensembl" id="ENSSSCT00070055006.1">
    <property type="protein sequence ID" value="ENSSSCP00070046664.1"/>
    <property type="gene ID" value="ENSSSCG00070027431.1"/>
</dbReference>
<dbReference type="Ensembl" id="ENSSSCT00030024608.1">
    <property type="protein sequence ID" value="ENSSSCP00030011010.1"/>
    <property type="gene ID" value="ENSSSCG00030017800.1"/>
</dbReference>
<evidence type="ECO:0000256" key="8">
    <source>
        <dbReference type="ARBA" id="ARBA00035357"/>
    </source>
</evidence>